<feature type="compositionally biased region" description="Acidic residues" evidence="1">
    <location>
        <begin position="69"/>
        <end position="79"/>
    </location>
</feature>
<dbReference type="EMBL" id="CAXAMN010003334">
    <property type="protein sequence ID" value="CAK9003902.1"/>
    <property type="molecule type" value="Genomic_DNA"/>
</dbReference>
<feature type="compositionally biased region" description="Basic and acidic residues" evidence="1">
    <location>
        <begin position="50"/>
        <end position="68"/>
    </location>
</feature>
<accession>A0ABP0IMS0</accession>
<proteinExistence type="predicted"/>
<sequence>KKPEMKEKGSAEKHKEKNSRAAKSQCRPANFGKKQEQASSLLAKPGRKVAFPEDKSKRKSKDQPKAAEDEQEDDDEFELGEDHEIDLQCPRIRRKRHERKCRKLVASESIVKQKALRSYLGAVGITWPAFQKAHARLAEVKKASGCSNGSFVDFQNRLLNGKKAKNDCPACNHLLTRSGFCTSDLDIHLDKALNGEEDPFIPVDTPGTQPEATRDQADQSEAEEETPEDWLMKFDFLEVLQP</sequence>
<evidence type="ECO:0000313" key="2">
    <source>
        <dbReference type="EMBL" id="CAK9003902.1"/>
    </source>
</evidence>
<feature type="region of interest" description="Disordered" evidence="1">
    <location>
        <begin position="1"/>
        <end position="80"/>
    </location>
</feature>
<evidence type="ECO:0000313" key="4">
    <source>
        <dbReference type="Proteomes" id="UP001642484"/>
    </source>
</evidence>
<gene>
    <name evidence="2" type="ORF">CCMP2556_LOCUS7466</name>
    <name evidence="3" type="ORF">CCMP2556_LOCUS7598</name>
</gene>
<organism evidence="2 4">
    <name type="scientific">Durusdinium trenchii</name>
    <dbReference type="NCBI Taxonomy" id="1381693"/>
    <lineage>
        <taxon>Eukaryota</taxon>
        <taxon>Sar</taxon>
        <taxon>Alveolata</taxon>
        <taxon>Dinophyceae</taxon>
        <taxon>Suessiales</taxon>
        <taxon>Symbiodiniaceae</taxon>
        <taxon>Durusdinium</taxon>
    </lineage>
</organism>
<evidence type="ECO:0000313" key="3">
    <source>
        <dbReference type="EMBL" id="CAK9004231.1"/>
    </source>
</evidence>
<feature type="compositionally biased region" description="Basic and acidic residues" evidence="1">
    <location>
        <begin position="1"/>
        <end position="19"/>
    </location>
</feature>
<protein>
    <submittedName>
        <fullName evidence="2">Uncharacterized protein</fullName>
    </submittedName>
</protein>
<reference evidence="2 4" key="1">
    <citation type="submission" date="2024-02" db="EMBL/GenBank/DDBJ databases">
        <authorList>
            <person name="Chen Y."/>
            <person name="Shah S."/>
            <person name="Dougan E. K."/>
            <person name="Thang M."/>
            <person name="Chan C."/>
        </authorList>
    </citation>
    <scope>NUCLEOTIDE SEQUENCE [LARGE SCALE GENOMIC DNA]</scope>
</reference>
<feature type="region of interest" description="Disordered" evidence="1">
    <location>
        <begin position="196"/>
        <end position="228"/>
    </location>
</feature>
<feature type="non-terminal residue" evidence="2">
    <location>
        <position position="242"/>
    </location>
</feature>
<keyword evidence="4" id="KW-1185">Reference proteome</keyword>
<dbReference type="Proteomes" id="UP001642484">
    <property type="component" value="Unassembled WGS sequence"/>
</dbReference>
<dbReference type="EMBL" id="CAXAMN010003338">
    <property type="protein sequence ID" value="CAK9004231.1"/>
    <property type="molecule type" value="Genomic_DNA"/>
</dbReference>
<name>A0ABP0IMS0_9DINO</name>
<feature type="non-terminal residue" evidence="2">
    <location>
        <position position="1"/>
    </location>
</feature>
<comment type="caution">
    <text evidence="2">The sequence shown here is derived from an EMBL/GenBank/DDBJ whole genome shotgun (WGS) entry which is preliminary data.</text>
</comment>
<evidence type="ECO:0000256" key="1">
    <source>
        <dbReference type="SAM" id="MobiDB-lite"/>
    </source>
</evidence>
<feature type="compositionally biased region" description="Acidic residues" evidence="1">
    <location>
        <begin position="218"/>
        <end position="228"/>
    </location>
</feature>